<evidence type="ECO:0000256" key="3">
    <source>
        <dbReference type="ARBA" id="ARBA00022692"/>
    </source>
</evidence>
<dbReference type="PANTHER" id="PTHR24248">
    <property type="entry name" value="ADRENERGIC RECEPTOR-RELATED G-PROTEIN COUPLED RECEPTOR"/>
    <property type="match status" value="1"/>
</dbReference>
<evidence type="ECO:0000256" key="5">
    <source>
        <dbReference type="ARBA" id="ARBA00023040"/>
    </source>
</evidence>
<keyword evidence="9" id="KW-0807">Transducer</keyword>
<dbReference type="AlphaFoldDB" id="A0A8B7ZSL9"/>
<dbReference type="RefSeq" id="XP_022107850.1">
    <property type="nucleotide sequence ID" value="XM_022252158.1"/>
</dbReference>
<keyword evidence="7" id="KW-1015">Disulfide bond</keyword>
<dbReference type="GO" id="GO:0005886">
    <property type="term" value="C:plasma membrane"/>
    <property type="evidence" value="ECO:0007669"/>
    <property type="project" value="UniProtKB-SubCell"/>
</dbReference>
<dbReference type="CDD" id="cd00637">
    <property type="entry name" value="7tm_classA_rhodopsin-like"/>
    <property type="match status" value="1"/>
</dbReference>
<evidence type="ECO:0000256" key="2">
    <source>
        <dbReference type="ARBA" id="ARBA00022475"/>
    </source>
</evidence>
<name>A0A8B7ZSL9_ACAPL</name>
<feature type="transmembrane region" description="Helical" evidence="11">
    <location>
        <begin position="404"/>
        <end position="422"/>
    </location>
</feature>
<feature type="transmembrane region" description="Helical" evidence="11">
    <location>
        <begin position="75"/>
        <end position="94"/>
    </location>
</feature>
<accession>A0A8B7ZSL9</accession>
<evidence type="ECO:0000256" key="9">
    <source>
        <dbReference type="ARBA" id="ARBA00023224"/>
    </source>
</evidence>
<keyword evidence="13" id="KW-1185">Reference proteome</keyword>
<comment type="subcellular location">
    <subcellularLocation>
        <location evidence="1">Cell membrane</location>
        <topology evidence="1">Multi-pass membrane protein</topology>
    </subcellularLocation>
</comment>
<feature type="compositionally biased region" description="Basic and acidic residues" evidence="10">
    <location>
        <begin position="267"/>
        <end position="281"/>
    </location>
</feature>
<keyword evidence="6 11" id="KW-0472">Membrane</keyword>
<evidence type="ECO:0000256" key="1">
    <source>
        <dbReference type="ARBA" id="ARBA00004651"/>
    </source>
</evidence>
<keyword evidence="5" id="KW-0297">G-protein coupled receptor</keyword>
<reference evidence="14" key="1">
    <citation type="submission" date="2025-08" db="UniProtKB">
        <authorList>
            <consortium name="RefSeq"/>
        </authorList>
    </citation>
    <scope>IDENTIFICATION</scope>
</reference>
<feature type="transmembrane region" description="Helical" evidence="11">
    <location>
        <begin position="363"/>
        <end position="384"/>
    </location>
</feature>
<dbReference type="GO" id="GO:0001591">
    <property type="term" value="F:dopamine neurotransmitter receptor activity, coupled via Gi/Go"/>
    <property type="evidence" value="ECO:0007669"/>
    <property type="project" value="TreeGrafter"/>
</dbReference>
<evidence type="ECO:0000256" key="6">
    <source>
        <dbReference type="ARBA" id="ARBA00023136"/>
    </source>
</evidence>
<dbReference type="PANTHER" id="PTHR24248:SF125">
    <property type="entry name" value="DOPAMINE D2-LIKE RECEPTOR"/>
    <property type="match status" value="1"/>
</dbReference>
<organism evidence="13 14">
    <name type="scientific">Acanthaster planci</name>
    <name type="common">Crown-of-thorns starfish</name>
    <dbReference type="NCBI Taxonomy" id="133434"/>
    <lineage>
        <taxon>Eukaryota</taxon>
        <taxon>Metazoa</taxon>
        <taxon>Echinodermata</taxon>
        <taxon>Eleutherozoa</taxon>
        <taxon>Asterozoa</taxon>
        <taxon>Asteroidea</taxon>
        <taxon>Valvatacea</taxon>
        <taxon>Valvatida</taxon>
        <taxon>Acanthasteridae</taxon>
        <taxon>Acanthaster</taxon>
    </lineage>
</organism>
<evidence type="ECO:0000256" key="4">
    <source>
        <dbReference type="ARBA" id="ARBA00022989"/>
    </source>
</evidence>
<feature type="transmembrane region" description="Helical" evidence="11">
    <location>
        <begin position="155"/>
        <end position="179"/>
    </location>
</feature>
<evidence type="ECO:0000259" key="12">
    <source>
        <dbReference type="PROSITE" id="PS50262"/>
    </source>
</evidence>
<dbReference type="GO" id="GO:0004930">
    <property type="term" value="F:G protein-coupled receptor activity"/>
    <property type="evidence" value="ECO:0007669"/>
    <property type="project" value="UniProtKB-KW"/>
</dbReference>
<feature type="transmembrane region" description="Helical" evidence="11">
    <location>
        <begin position="114"/>
        <end position="134"/>
    </location>
</feature>
<protein>
    <submittedName>
        <fullName evidence="14">Muscarinic acetylcholine receptor M5-like</fullName>
    </submittedName>
</protein>
<dbReference type="KEGG" id="aplc:110988539"/>
<feature type="transmembrane region" description="Helical" evidence="11">
    <location>
        <begin position="38"/>
        <end position="63"/>
    </location>
</feature>
<evidence type="ECO:0000256" key="7">
    <source>
        <dbReference type="ARBA" id="ARBA00023157"/>
    </source>
</evidence>
<keyword evidence="4 11" id="KW-1133">Transmembrane helix</keyword>
<dbReference type="PROSITE" id="PS50262">
    <property type="entry name" value="G_PROTEIN_RECEP_F1_2"/>
    <property type="match status" value="1"/>
</dbReference>
<feature type="domain" description="G-protein coupled receptors family 1 profile" evidence="12">
    <location>
        <begin position="55"/>
        <end position="419"/>
    </location>
</feature>
<feature type="compositionally biased region" description="Polar residues" evidence="10">
    <location>
        <begin position="294"/>
        <end position="304"/>
    </location>
</feature>
<feature type="transmembrane region" description="Helical" evidence="11">
    <location>
        <begin position="199"/>
        <end position="224"/>
    </location>
</feature>
<dbReference type="PRINTS" id="PR00237">
    <property type="entry name" value="GPCRRHODOPSN"/>
</dbReference>
<dbReference type="InterPro" id="IPR017452">
    <property type="entry name" value="GPCR_Rhodpsn_7TM"/>
</dbReference>
<keyword evidence="8" id="KW-0675">Receptor</keyword>
<dbReference type="Pfam" id="PF00001">
    <property type="entry name" value="7tm_1"/>
    <property type="match status" value="1"/>
</dbReference>
<dbReference type="SMART" id="SM01381">
    <property type="entry name" value="7TM_GPCR_Srsx"/>
    <property type="match status" value="1"/>
</dbReference>
<dbReference type="GO" id="GO:0045202">
    <property type="term" value="C:synapse"/>
    <property type="evidence" value="ECO:0007669"/>
    <property type="project" value="GOC"/>
</dbReference>
<evidence type="ECO:0000256" key="10">
    <source>
        <dbReference type="SAM" id="MobiDB-lite"/>
    </source>
</evidence>
<evidence type="ECO:0000256" key="8">
    <source>
        <dbReference type="ARBA" id="ARBA00023170"/>
    </source>
</evidence>
<dbReference type="GeneID" id="110988539"/>
<proteinExistence type="predicted"/>
<sequence>MQRGDDFPFGFNFTADGWIINSTTGPTKVGPPLHTPGFYIRAIVGTFVLLVTLLGNLLVLYVFATTPKLRTYTNYYLVGLAVADLVSGGITPILENVSWFLEAWPFGETACTINVYFNHLFLHATFLMTLMICVDRYRALKRPLVHLREKTLKHALLMMSFSYVVPFFIWTPLIIILPYSGVTRRVLPPDCFGSYGYHFPLLVFAIAVLSWIPMLTTTILYIFVFQAVIRGRQKDNREARAVHQLSVICATERPLGVVSRLGSGGVRENEARSEKDLDDSHGSCGTSRQRRTSTEASRVSSSDVNGIVNGGYPPDERENETRIQGGVQTPETGVSYANHDTPSSHQNSVFSSRYRRHLANLRATRTLTCILVVMVVSALPWSVFAFTAGVNPDNALDIREFRTMSWLVHLSSAANPFCYAVCNRLFKQAFIRVLCCGLRSH</sequence>
<keyword evidence="2" id="KW-1003">Cell membrane</keyword>
<dbReference type="Proteomes" id="UP000694845">
    <property type="component" value="Unplaced"/>
</dbReference>
<evidence type="ECO:0000313" key="13">
    <source>
        <dbReference type="Proteomes" id="UP000694845"/>
    </source>
</evidence>
<feature type="region of interest" description="Disordered" evidence="10">
    <location>
        <begin position="266"/>
        <end position="320"/>
    </location>
</feature>
<dbReference type="InterPro" id="IPR000276">
    <property type="entry name" value="GPCR_Rhodpsn"/>
</dbReference>
<gene>
    <name evidence="14" type="primary">LOC110988539</name>
</gene>
<evidence type="ECO:0000313" key="14">
    <source>
        <dbReference type="RefSeq" id="XP_022107850.1"/>
    </source>
</evidence>
<evidence type="ECO:0000256" key="11">
    <source>
        <dbReference type="SAM" id="Phobius"/>
    </source>
</evidence>
<dbReference type="OMA" id="FRTMSWL"/>
<dbReference type="Gene3D" id="1.20.1070.10">
    <property type="entry name" value="Rhodopsin 7-helix transmembrane proteins"/>
    <property type="match status" value="1"/>
</dbReference>
<dbReference type="OrthoDB" id="10405504at2759"/>
<dbReference type="SUPFAM" id="SSF81321">
    <property type="entry name" value="Family A G protein-coupled receptor-like"/>
    <property type="match status" value="1"/>
</dbReference>
<keyword evidence="3 11" id="KW-0812">Transmembrane</keyword>